<dbReference type="SMART" id="SM00448">
    <property type="entry name" value="REC"/>
    <property type="match status" value="2"/>
</dbReference>
<dbReference type="InterPro" id="IPR036097">
    <property type="entry name" value="HisK_dim/P_sf"/>
</dbReference>
<dbReference type="CDD" id="cd00082">
    <property type="entry name" value="HisKA"/>
    <property type="match status" value="1"/>
</dbReference>
<keyword evidence="16" id="KW-1185">Reference proteome</keyword>
<dbReference type="CDD" id="cd16922">
    <property type="entry name" value="HATPase_EvgS-ArcB-TorS-like"/>
    <property type="match status" value="1"/>
</dbReference>
<sequence>MRKMGAYTQIAISMACVALTVGLLVENHERDNKVSQMNDALQEQADLTVSLISGLMIEPIIVQDTPVLESAMEQALSTSSKLLSLSIRNDFGDLIAQATREGAEDVTSLRHFKREIVVEGESFGVIEVDWSIAEGQAAIDAEINRTRLMIALAMVSLSCLCLLLTHFFTMRPLHNIHNRMSAVILGSAHERKPIGTFAAREFTALDKSVDILRETFLERDDREQALEVEREKSDRANRAKSDFLANMSHEIRTPMNGVIGMTELILETELNDDQRVYAETISSSGAALLAIINDILDFSKIEAGKSELELAPFNLQATIEGILTLLSKKAGESSVEVVLRYDPELPTAFIGDVGKFRQVLMNIIGNAIKFTLDGYVYIDVSGIKGANQYNLRIEVTDTGIGIPPDRVNQIFNAFEQVDSARNRQFEGTGLGLAISARLLILMGGAITVTSEGDRGSTFSVKVPLPTAPEMLSHIDKRQPSLDGLRVLVVDDLELNRKILSERLASWNMIPVLASSGMEALEILERTDDPFDLIIQDYQMPHMDGEELAGRIRGMDALKKTPLIVLSSIEQAMSPSIKSEHSPCELLLKPVQSESLRAVIIRSLQMNEVKVPAVKQIEQHSEHAGHLKVLVAEDNKTNQFIVKKMLAKSGFSLIFADNGRVALEKFTDTAPDVILMDVSMPEMDGLEATRAIRALEAKTAAGHCPIVALTANALQEDEERCLEAGMDGFLTKPITKVALMAAIQQWTAQVAHSPKS</sequence>
<keyword evidence="12" id="KW-1133">Transmembrane helix</keyword>
<evidence type="ECO:0000313" key="15">
    <source>
        <dbReference type="EMBL" id="QCO57551.1"/>
    </source>
</evidence>
<keyword evidence="3 11" id="KW-0597">Phosphoprotein</keyword>
<keyword evidence="12" id="KW-0812">Transmembrane</keyword>
<dbReference type="SUPFAM" id="SSF47384">
    <property type="entry name" value="Homodimeric domain of signal transducing histidine kinase"/>
    <property type="match status" value="1"/>
</dbReference>
<evidence type="ECO:0000256" key="3">
    <source>
        <dbReference type="ARBA" id="ARBA00022553"/>
    </source>
</evidence>
<dbReference type="EMBL" id="CP039965">
    <property type="protein sequence ID" value="QCO57551.1"/>
    <property type="molecule type" value="Genomic_DNA"/>
</dbReference>
<dbReference type="Gene3D" id="3.40.50.2300">
    <property type="match status" value="2"/>
</dbReference>
<comment type="subunit">
    <text evidence="9">At low DSF concentrations, interacts with RpfF.</text>
</comment>
<dbReference type="PANTHER" id="PTHR45339:SF1">
    <property type="entry name" value="HYBRID SIGNAL TRANSDUCTION HISTIDINE KINASE J"/>
    <property type="match status" value="1"/>
</dbReference>
<feature type="domain" description="Response regulatory" evidence="14">
    <location>
        <begin position="485"/>
        <end position="603"/>
    </location>
</feature>
<evidence type="ECO:0000256" key="7">
    <source>
        <dbReference type="ARBA" id="ARBA00022840"/>
    </source>
</evidence>
<keyword evidence="6" id="KW-0418">Kinase</keyword>
<dbReference type="PROSITE" id="PS51257">
    <property type="entry name" value="PROKAR_LIPOPROTEIN"/>
    <property type="match status" value="1"/>
</dbReference>
<evidence type="ECO:0000256" key="11">
    <source>
        <dbReference type="PROSITE-ProRule" id="PRU00169"/>
    </source>
</evidence>
<feature type="domain" description="Histidine kinase" evidence="13">
    <location>
        <begin position="246"/>
        <end position="466"/>
    </location>
</feature>
<keyword evidence="12" id="KW-0472">Membrane</keyword>
<keyword evidence="8" id="KW-0902">Two-component regulatory system</keyword>
<evidence type="ECO:0000259" key="13">
    <source>
        <dbReference type="PROSITE" id="PS50109"/>
    </source>
</evidence>
<feature type="modified residue" description="4-aspartylphosphate" evidence="11">
    <location>
        <position position="676"/>
    </location>
</feature>
<dbReference type="KEGG" id="pseb:EOK75_17745"/>
<dbReference type="GO" id="GO:0000155">
    <property type="term" value="F:phosphorelay sensor kinase activity"/>
    <property type="evidence" value="ECO:0007669"/>
    <property type="project" value="InterPro"/>
</dbReference>
<dbReference type="PROSITE" id="PS50109">
    <property type="entry name" value="HIS_KIN"/>
    <property type="match status" value="1"/>
</dbReference>
<dbReference type="InterPro" id="IPR003594">
    <property type="entry name" value="HATPase_dom"/>
</dbReference>
<dbReference type="AlphaFoldDB" id="A0A4P8EK28"/>
<comment type="catalytic activity">
    <reaction evidence="1">
        <text>ATP + protein L-histidine = ADP + protein N-phospho-L-histidine.</text>
        <dbReference type="EC" id="2.7.13.3"/>
    </reaction>
</comment>
<dbReference type="PANTHER" id="PTHR45339">
    <property type="entry name" value="HYBRID SIGNAL TRANSDUCTION HISTIDINE KINASE J"/>
    <property type="match status" value="1"/>
</dbReference>
<dbReference type="FunFam" id="3.30.565.10:FF:000010">
    <property type="entry name" value="Sensor histidine kinase RcsC"/>
    <property type="match status" value="1"/>
</dbReference>
<dbReference type="PROSITE" id="PS50110">
    <property type="entry name" value="RESPONSE_REGULATORY"/>
    <property type="match status" value="2"/>
</dbReference>
<dbReference type="InterPro" id="IPR036890">
    <property type="entry name" value="HATPase_C_sf"/>
</dbReference>
<feature type="transmembrane region" description="Helical" evidence="12">
    <location>
        <begin position="6"/>
        <end position="25"/>
    </location>
</feature>
<dbReference type="SUPFAM" id="SSF52172">
    <property type="entry name" value="CheY-like"/>
    <property type="match status" value="2"/>
</dbReference>
<evidence type="ECO:0000256" key="5">
    <source>
        <dbReference type="ARBA" id="ARBA00022741"/>
    </source>
</evidence>
<dbReference type="Gene3D" id="1.10.287.130">
    <property type="match status" value="1"/>
</dbReference>
<evidence type="ECO:0000256" key="10">
    <source>
        <dbReference type="ARBA" id="ARBA00068150"/>
    </source>
</evidence>
<keyword evidence="15" id="KW-0614">Plasmid</keyword>
<geneLocation type="plasmid" evidence="15 16">
    <name>unnamed1</name>
</geneLocation>
<dbReference type="OrthoDB" id="9801651at2"/>
<dbReference type="SUPFAM" id="SSF55874">
    <property type="entry name" value="ATPase domain of HSP90 chaperone/DNA topoisomerase II/histidine kinase"/>
    <property type="match status" value="1"/>
</dbReference>
<dbReference type="Pfam" id="PF00512">
    <property type="entry name" value="HisKA"/>
    <property type="match status" value="1"/>
</dbReference>
<evidence type="ECO:0000259" key="14">
    <source>
        <dbReference type="PROSITE" id="PS50110"/>
    </source>
</evidence>
<feature type="domain" description="Response regulatory" evidence="14">
    <location>
        <begin position="627"/>
        <end position="746"/>
    </location>
</feature>
<evidence type="ECO:0000256" key="1">
    <source>
        <dbReference type="ARBA" id="ARBA00000085"/>
    </source>
</evidence>
<name>A0A4P8EK28_9RHOB</name>
<dbReference type="FunFam" id="1.10.287.130:FF:000002">
    <property type="entry name" value="Two-component osmosensing histidine kinase"/>
    <property type="match status" value="1"/>
</dbReference>
<dbReference type="PRINTS" id="PR00344">
    <property type="entry name" value="BCTRLSENSOR"/>
</dbReference>
<dbReference type="RefSeq" id="WP_137195345.1">
    <property type="nucleotide sequence ID" value="NZ_CP039965.1"/>
</dbReference>
<keyword evidence="5" id="KW-0547">Nucleotide-binding</keyword>
<evidence type="ECO:0000256" key="6">
    <source>
        <dbReference type="ARBA" id="ARBA00022777"/>
    </source>
</evidence>
<reference evidence="15 16" key="1">
    <citation type="submission" date="2019-05" db="EMBL/GenBank/DDBJ databases">
        <title>Pseudorhodobacter turbinis sp. nov., isolated from the gut of the Korean turban shell.</title>
        <authorList>
            <person name="Jeong Y.-S."/>
            <person name="Kang W.-R."/>
            <person name="Bae J.-W."/>
        </authorList>
    </citation>
    <scope>NUCLEOTIDE SEQUENCE [LARGE SCALE GENOMIC DNA]</scope>
    <source>
        <strain evidence="15 16">S12M18</strain>
        <plasmid evidence="15 16">unnamed1</plasmid>
    </source>
</reference>
<dbReference type="Pfam" id="PF00072">
    <property type="entry name" value="Response_reg"/>
    <property type="match status" value="2"/>
</dbReference>
<dbReference type="InterPro" id="IPR001789">
    <property type="entry name" value="Sig_transdc_resp-reg_receiver"/>
</dbReference>
<evidence type="ECO:0000256" key="9">
    <source>
        <dbReference type="ARBA" id="ARBA00064003"/>
    </source>
</evidence>
<dbReference type="CDD" id="cd17546">
    <property type="entry name" value="REC_hyHK_CKI1_RcsC-like"/>
    <property type="match status" value="2"/>
</dbReference>
<dbReference type="SMART" id="SM00388">
    <property type="entry name" value="HisKA"/>
    <property type="match status" value="1"/>
</dbReference>
<accession>A0A4P8EK28</accession>
<evidence type="ECO:0000256" key="4">
    <source>
        <dbReference type="ARBA" id="ARBA00022679"/>
    </source>
</evidence>
<feature type="modified residue" description="4-aspartylphosphate" evidence="11">
    <location>
        <position position="536"/>
    </location>
</feature>
<protein>
    <recommendedName>
        <fullName evidence="10">Sensory/regulatory protein RpfC</fullName>
        <ecNumber evidence="2">2.7.13.3</ecNumber>
    </recommendedName>
</protein>
<gene>
    <name evidence="15" type="ORF">EOK75_17745</name>
</gene>
<keyword evidence="7" id="KW-0067">ATP-binding</keyword>
<evidence type="ECO:0000256" key="8">
    <source>
        <dbReference type="ARBA" id="ARBA00023012"/>
    </source>
</evidence>
<feature type="transmembrane region" description="Helical" evidence="12">
    <location>
        <begin position="148"/>
        <end position="168"/>
    </location>
</feature>
<dbReference type="InterPro" id="IPR011006">
    <property type="entry name" value="CheY-like_superfamily"/>
</dbReference>
<dbReference type="GO" id="GO:0005524">
    <property type="term" value="F:ATP binding"/>
    <property type="evidence" value="ECO:0007669"/>
    <property type="project" value="UniProtKB-KW"/>
</dbReference>
<dbReference type="InterPro" id="IPR003661">
    <property type="entry name" value="HisK_dim/P_dom"/>
</dbReference>
<proteinExistence type="predicted"/>
<dbReference type="InterPro" id="IPR004358">
    <property type="entry name" value="Sig_transdc_His_kin-like_C"/>
</dbReference>
<evidence type="ECO:0000313" key="16">
    <source>
        <dbReference type="Proteomes" id="UP000298631"/>
    </source>
</evidence>
<keyword evidence="4" id="KW-0808">Transferase</keyword>
<dbReference type="SMART" id="SM00387">
    <property type="entry name" value="HATPase_c"/>
    <property type="match status" value="1"/>
</dbReference>
<dbReference type="Gene3D" id="3.30.565.10">
    <property type="entry name" value="Histidine kinase-like ATPase, C-terminal domain"/>
    <property type="match status" value="1"/>
</dbReference>
<evidence type="ECO:0000256" key="2">
    <source>
        <dbReference type="ARBA" id="ARBA00012438"/>
    </source>
</evidence>
<dbReference type="InterPro" id="IPR005467">
    <property type="entry name" value="His_kinase_dom"/>
</dbReference>
<organism evidence="15 16">
    <name type="scientific">Pseudorhodobacter turbinis</name>
    <dbReference type="NCBI Taxonomy" id="2500533"/>
    <lineage>
        <taxon>Bacteria</taxon>
        <taxon>Pseudomonadati</taxon>
        <taxon>Pseudomonadota</taxon>
        <taxon>Alphaproteobacteria</taxon>
        <taxon>Rhodobacterales</taxon>
        <taxon>Paracoccaceae</taxon>
        <taxon>Pseudorhodobacter</taxon>
    </lineage>
</organism>
<dbReference type="Pfam" id="PF02518">
    <property type="entry name" value="HATPase_c"/>
    <property type="match status" value="1"/>
</dbReference>
<evidence type="ECO:0000256" key="12">
    <source>
        <dbReference type="SAM" id="Phobius"/>
    </source>
</evidence>
<dbReference type="EC" id="2.7.13.3" evidence="2"/>
<dbReference type="Proteomes" id="UP000298631">
    <property type="component" value="Plasmid unnamed1"/>
</dbReference>